<dbReference type="EMBL" id="CP120988">
    <property type="protein sequence ID" value="WLQ56916.1"/>
    <property type="molecule type" value="Genomic_DNA"/>
</dbReference>
<keyword evidence="4" id="KW-1185">Reference proteome</keyword>
<organism evidence="3 4">
    <name type="scientific">Streptomyces poriferorum</name>
    <dbReference type="NCBI Taxonomy" id="2798799"/>
    <lineage>
        <taxon>Bacteria</taxon>
        <taxon>Bacillati</taxon>
        <taxon>Actinomycetota</taxon>
        <taxon>Actinomycetes</taxon>
        <taxon>Kitasatosporales</taxon>
        <taxon>Streptomycetaceae</taxon>
        <taxon>Streptomyces</taxon>
    </lineage>
</organism>
<evidence type="ECO:0000259" key="2">
    <source>
        <dbReference type="Pfam" id="PF07731"/>
    </source>
</evidence>
<evidence type="ECO:0000256" key="1">
    <source>
        <dbReference type="ARBA" id="ARBA00022723"/>
    </source>
</evidence>
<gene>
    <name evidence="3" type="ORF">P8A19_16300</name>
</gene>
<keyword evidence="1" id="KW-0479">Metal-binding</keyword>
<evidence type="ECO:0000313" key="3">
    <source>
        <dbReference type="EMBL" id="WLQ56916.1"/>
    </source>
</evidence>
<reference evidence="3 4" key="1">
    <citation type="submission" date="2023-03" db="EMBL/GenBank/DDBJ databases">
        <title>Isolation and description of six Streptomyces strains from soil environments, able to metabolize different microbial glucans.</title>
        <authorList>
            <person name="Widen T."/>
            <person name="Larsbrink J."/>
        </authorList>
    </citation>
    <scope>NUCLEOTIDE SEQUENCE [LARGE SCALE GENOMIC DNA]</scope>
    <source>
        <strain evidence="3 4">Alt2</strain>
    </source>
</reference>
<protein>
    <submittedName>
        <fullName evidence="3">Multicopper oxidase domain-containing protein</fullName>
    </submittedName>
</protein>
<sequence>MLEVNGREPEPALRGRKDTVAIPVGTTMKIARRFDGPADPDTPYMYHCHLPAHEDHGMMGQFVVVEPGGQAGRPKAHEGH</sequence>
<proteinExistence type="predicted"/>
<dbReference type="InterPro" id="IPR002355">
    <property type="entry name" value="Cu_oxidase_Cu_BS"/>
</dbReference>
<dbReference type="InterPro" id="IPR008972">
    <property type="entry name" value="Cupredoxin"/>
</dbReference>
<feature type="domain" description="Plastocyanin-like" evidence="2">
    <location>
        <begin position="14"/>
        <end position="66"/>
    </location>
</feature>
<dbReference type="PROSITE" id="PS00080">
    <property type="entry name" value="MULTICOPPER_OXIDASE2"/>
    <property type="match status" value="1"/>
</dbReference>
<accession>A0ABY9INS2</accession>
<evidence type="ECO:0000313" key="4">
    <source>
        <dbReference type="Proteomes" id="UP001235744"/>
    </source>
</evidence>
<dbReference type="Pfam" id="PF07731">
    <property type="entry name" value="Cu-oxidase_2"/>
    <property type="match status" value="1"/>
</dbReference>
<dbReference type="RefSeq" id="WP_306071363.1">
    <property type="nucleotide sequence ID" value="NZ_CP120988.1"/>
</dbReference>
<dbReference type="Proteomes" id="UP001235744">
    <property type="component" value="Chromosome"/>
</dbReference>
<dbReference type="SUPFAM" id="SSF49503">
    <property type="entry name" value="Cupredoxins"/>
    <property type="match status" value="1"/>
</dbReference>
<name>A0ABY9INS2_9ACTN</name>
<dbReference type="InterPro" id="IPR011706">
    <property type="entry name" value="Cu-oxidase_C"/>
</dbReference>
<dbReference type="Gene3D" id="2.60.40.420">
    <property type="entry name" value="Cupredoxins - blue copper proteins"/>
    <property type="match status" value="1"/>
</dbReference>